<reference evidence="3" key="1">
    <citation type="submission" date="2017-06" db="EMBL/GenBank/DDBJ databases">
        <authorList>
            <person name="Varghese N."/>
            <person name="Submissions S."/>
        </authorList>
    </citation>
    <scope>NUCLEOTIDE SEQUENCE [LARGE SCALE GENOMIC DNA]</scope>
    <source>
        <strain evidence="3">NKM1</strain>
    </source>
</reference>
<accession>A0A239DX94</accession>
<dbReference type="Proteomes" id="UP000198432">
    <property type="component" value="Unassembled WGS sequence"/>
</dbReference>
<keyword evidence="3" id="KW-1185">Reference proteome</keyword>
<protein>
    <submittedName>
        <fullName evidence="2">Uncharacterized protein</fullName>
    </submittedName>
</protein>
<gene>
    <name evidence="2" type="ORF">SAMN06296052_105138</name>
</gene>
<evidence type="ECO:0000256" key="1">
    <source>
        <dbReference type="SAM" id="MobiDB-lite"/>
    </source>
</evidence>
<proteinExistence type="predicted"/>
<feature type="region of interest" description="Disordered" evidence="1">
    <location>
        <begin position="1"/>
        <end position="48"/>
    </location>
</feature>
<dbReference type="OrthoDB" id="1515077at2"/>
<dbReference type="RefSeq" id="WP_089318562.1">
    <property type="nucleotide sequence ID" value="NZ_FZOQ01000005.1"/>
</dbReference>
<sequence>MSKNKENEQPNNGLPGLGSANELDIVNTPQEGLPEVRAPKTSKYKRSGHLTDQMLKHASPKGKGEQLPLLFDLLDPETRRSIEVEGIERSAVVEGIKLNPSEQKIIDCLTKLLHEKSQTSDTESEDYFTGNLAHRMVRYGGTKEKAPIIGFTVYELTKEYKGGEYVGGKDIDNVKAILRELEQKKFLLSYKETIFKAGGGRTERKIEGFHSLIQILQFSETEYDATGEEVSDKQDTIIMLNPIFKHQIDSKYILYPSDLLRRTILAYGSHNLSETTLRLRDYLLREHSYKRYTCEIGVDKLYWMLNDKWMKESRKTKVKQYTDKAIETMKALGLLQSFEIKQGQNGPKIVFTLNKDWE</sequence>
<organism evidence="2 3">
    <name type="scientific">Pontibacter ummariensis</name>
    <dbReference type="NCBI Taxonomy" id="1610492"/>
    <lineage>
        <taxon>Bacteria</taxon>
        <taxon>Pseudomonadati</taxon>
        <taxon>Bacteroidota</taxon>
        <taxon>Cytophagia</taxon>
        <taxon>Cytophagales</taxon>
        <taxon>Hymenobacteraceae</taxon>
        <taxon>Pontibacter</taxon>
    </lineage>
</organism>
<dbReference type="AlphaFoldDB" id="A0A239DX94"/>
<dbReference type="EMBL" id="FZOQ01000005">
    <property type="protein sequence ID" value="SNS36244.1"/>
    <property type="molecule type" value="Genomic_DNA"/>
</dbReference>
<evidence type="ECO:0000313" key="2">
    <source>
        <dbReference type="EMBL" id="SNS36244.1"/>
    </source>
</evidence>
<name>A0A239DX94_9BACT</name>
<evidence type="ECO:0000313" key="3">
    <source>
        <dbReference type="Proteomes" id="UP000198432"/>
    </source>
</evidence>